<name>M6GZ04_LEPIR</name>
<evidence type="ECO:0000313" key="1">
    <source>
        <dbReference type="EMBL" id="EMM84141.1"/>
    </source>
</evidence>
<evidence type="ECO:0000313" key="2">
    <source>
        <dbReference type="Proteomes" id="UP000012128"/>
    </source>
</evidence>
<dbReference type="Proteomes" id="UP000012128">
    <property type="component" value="Unassembled WGS sequence"/>
</dbReference>
<comment type="caution">
    <text evidence="1">The sequence shown here is derived from an EMBL/GenBank/DDBJ whole genome shotgun (WGS) entry which is preliminary data.</text>
</comment>
<dbReference type="EMBL" id="AFLW02000030">
    <property type="protein sequence ID" value="EMM84141.1"/>
    <property type="molecule type" value="Genomic_DNA"/>
</dbReference>
<dbReference type="AlphaFoldDB" id="M6GZ04"/>
<sequence length="56" mass="7057">MDLFIPFTWILFLDRVLFPIALFEFPNELEWDTSPWYNFLHKRKTFILKKMKREFS</sequence>
<proteinExistence type="predicted"/>
<accession>M6GZ04</accession>
<reference evidence="1 2" key="1">
    <citation type="submission" date="2013-01" db="EMBL/GenBank/DDBJ databases">
        <authorList>
            <person name="Harkins D.M."/>
            <person name="Durkin A.S."/>
            <person name="Brinkac L.M."/>
            <person name="Haft D.H."/>
            <person name="Selengut J.D."/>
            <person name="Sanka R."/>
            <person name="DePew J."/>
            <person name="Purushe J."/>
            <person name="Hospenthal D.R."/>
            <person name="Murray C.K."/>
            <person name="Pimentel G."/>
            <person name="Wasfy M."/>
            <person name="Parker T."/>
            <person name="Miller R.S."/>
            <person name="Vinetz J.M."/>
            <person name="Sutton G.G."/>
            <person name="Nierman W.C."/>
            <person name="Fouts D.E."/>
        </authorList>
    </citation>
    <scope>NUCLEOTIDE SEQUENCE [LARGE SCALE GENOMIC DNA]</scope>
    <source>
        <strain evidence="1 2">2006001854</strain>
    </source>
</reference>
<organism evidence="1 2">
    <name type="scientific">Leptospira interrogans str. 2006001854</name>
    <dbReference type="NCBI Taxonomy" id="1001590"/>
    <lineage>
        <taxon>Bacteria</taxon>
        <taxon>Pseudomonadati</taxon>
        <taxon>Spirochaetota</taxon>
        <taxon>Spirochaetia</taxon>
        <taxon>Leptospirales</taxon>
        <taxon>Leptospiraceae</taxon>
        <taxon>Leptospira</taxon>
    </lineage>
</organism>
<protein>
    <submittedName>
        <fullName evidence="1">Uncharacterized protein</fullName>
    </submittedName>
</protein>
<gene>
    <name evidence="1" type="ORF">LEP1GSC037_3658</name>
</gene>